<gene>
    <name evidence="3" type="ORF">EV700_2500</name>
</gene>
<dbReference type="PANTHER" id="PTHR43798:SF31">
    <property type="entry name" value="AB HYDROLASE SUPERFAMILY PROTEIN YCLE"/>
    <property type="match status" value="1"/>
</dbReference>
<evidence type="ECO:0000313" key="4">
    <source>
        <dbReference type="Proteomes" id="UP000292423"/>
    </source>
</evidence>
<keyword evidence="4" id="KW-1185">Reference proteome</keyword>
<reference evidence="3 4" key="1">
    <citation type="submission" date="2019-02" db="EMBL/GenBank/DDBJ databases">
        <title>Genomic Encyclopedia of Type Strains, Phase IV (KMG-IV): sequencing the most valuable type-strain genomes for metagenomic binning, comparative biology and taxonomic classification.</title>
        <authorList>
            <person name="Goeker M."/>
        </authorList>
    </citation>
    <scope>NUCLEOTIDE SEQUENCE [LARGE SCALE GENOMIC DNA]</scope>
    <source>
        <strain evidence="3 4">DSM 105135</strain>
    </source>
</reference>
<feature type="domain" description="AB hydrolase-1" evidence="2">
    <location>
        <begin position="14"/>
        <end position="249"/>
    </location>
</feature>
<name>A0A4Q7YPD9_9GAMM</name>
<dbReference type="GO" id="GO:0016787">
    <property type="term" value="F:hydrolase activity"/>
    <property type="evidence" value="ECO:0007669"/>
    <property type="project" value="UniProtKB-KW"/>
</dbReference>
<dbReference type="GO" id="GO:0016020">
    <property type="term" value="C:membrane"/>
    <property type="evidence" value="ECO:0007669"/>
    <property type="project" value="TreeGrafter"/>
</dbReference>
<dbReference type="SUPFAM" id="SSF53474">
    <property type="entry name" value="alpha/beta-Hydrolases"/>
    <property type="match status" value="1"/>
</dbReference>
<dbReference type="RefSeq" id="WP_130414236.1">
    <property type="nucleotide sequence ID" value="NZ_SHKX01000013.1"/>
</dbReference>
<proteinExistence type="predicted"/>
<dbReference type="Proteomes" id="UP000292423">
    <property type="component" value="Unassembled WGS sequence"/>
</dbReference>
<dbReference type="EMBL" id="SHKX01000013">
    <property type="protein sequence ID" value="RZU38565.1"/>
    <property type="molecule type" value="Genomic_DNA"/>
</dbReference>
<dbReference type="Gene3D" id="3.40.50.1820">
    <property type="entry name" value="alpha/beta hydrolase"/>
    <property type="match status" value="1"/>
</dbReference>
<dbReference type="InterPro" id="IPR000073">
    <property type="entry name" value="AB_hydrolase_1"/>
</dbReference>
<dbReference type="PRINTS" id="PR00111">
    <property type="entry name" value="ABHYDROLASE"/>
</dbReference>
<comment type="caution">
    <text evidence="3">The sequence shown here is derived from an EMBL/GenBank/DDBJ whole genome shotgun (WGS) entry which is preliminary data.</text>
</comment>
<sequence length="257" mass="27758">MSWHYVERGQGRPLVLLHGIGMSHRAWLPVMDRLARERRVLAFDTAGFGDSPCLPDGIPPTTGNLARELERVLRRLGIEEPVDIAGNSMGGWMALEAARLGLARSVVAISPAGLWRQPPARAKHVFFGLRRVARTAPWLVKGSLRVALLRELLMAVPLSTGGRDIPADIALDLTWDFVKAPGFEATFAHSGRFAGGQGITAPVTVAFGTHDLLLGAAARLRGELPAQARWLEPQGWGHVPMWKDPAGVATLILEGTG</sequence>
<evidence type="ECO:0000259" key="2">
    <source>
        <dbReference type="Pfam" id="PF12697"/>
    </source>
</evidence>
<protein>
    <submittedName>
        <fullName evidence="3">Pimeloyl-ACP methyl ester carboxylesterase</fullName>
    </submittedName>
</protein>
<evidence type="ECO:0000313" key="3">
    <source>
        <dbReference type="EMBL" id="RZU38565.1"/>
    </source>
</evidence>
<dbReference type="AlphaFoldDB" id="A0A4Q7YPD9"/>
<dbReference type="InterPro" id="IPR029058">
    <property type="entry name" value="AB_hydrolase_fold"/>
</dbReference>
<dbReference type="InterPro" id="IPR050266">
    <property type="entry name" value="AB_hydrolase_sf"/>
</dbReference>
<dbReference type="Pfam" id="PF12697">
    <property type="entry name" value="Abhydrolase_6"/>
    <property type="match status" value="1"/>
</dbReference>
<evidence type="ECO:0000256" key="1">
    <source>
        <dbReference type="ARBA" id="ARBA00022801"/>
    </source>
</evidence>
<accession>A0A4Q7YPD9</accession>
<organism evidence="3 4">
    <name type="scientific">Fluviicoccus keumensis</name>
    <dbReference type="NCBI Taxonomy" id="1435465"/>
    <lineage>
        <taxon>Bacteria</taxon>
        <taxon>Pseudomonadati</taxon>
        <taxon>Pseudomonadota</taxon>
        <taxon>Gammaproteobacteria</taxon>
        <taxon>Moraxellales</taxon>
        <taxon>Moraxellaceae</taxon>
        <taxon>Fluviicoccus</taxon>
    </lineage>
</organism>
<dbReference type="OrthoDB" id="5853561at2"/>
<dbReference type="PANTHER" id="PTHR43798">
    <property type="entry name" value="MONOACYLGLYCEROL LIPASE"/>
    <property type="match status" value="1"/>
</dbReference>
<keyword evidence="1" id="KW-0378">Hydrolase</keyword>